<dbReference type="SUPFAM" id="SSF53383">
    <property type="entry name" value="PLP-dependent transferases"/>
    <property type="match status" value="1"/>
</dbReference>
<dbReference type="Pfam" id="PF01053">
    <property type="entry name" value="Cys_Met_Meta_PP"/>
    <property type="match status" value="1"/>
</dbReference>
<sequence>MNDCFQNIPFGESLPLENPHAISVSMPFLQNVIDYEEGDEVVLGAMKSGYPRFFQNKFVEKLVSYIQEKHQISNEKVVLPIASLHAKSILEYLVQYKLEYIEEDENVFLIVENNPELVKKCSDYIRNIGLLISSRKAENTLYKLGEIPTIFKEDKISDLPEKVIKTVLSKAYSDVVENNILLTNCGMNALFSACETILNCRKSEFRNTVVQLGWLYVDTMEIIEKRNNFSYVQIHIYDKLQLESWLEANHSHVATLLTEITTNPLIQCVDLPWLSNLCKKYNIILIVDVTIATPFNVDVLPYCDIVVESLTKFACGSCDLLMGAIVLNDTNEIIKANKNQFEKFIVPAYDGEKQRLAFQIKKYESRVKKVSENTKIVYNYLKGQPFIKEIYSVFHNDSIENFQKIQKSSDVFPGLLSVVFDKELDFYYDKLQLAKGPSLGTEFTLAMPYVYLAHYEYLKSNDGKQKLLALGINPNILRLSIGIEPVEKIISAFEKLKHSAENVKIN</sequence>
<keyword evidence="5" id="KW-1185">Reference proteome</keyword>
<dbReference type="Gene3D" id="3.90.1150.10">
    <property type="entry name" value="Aspartate Aminotransferase, domain 1"/>
    <property type="match status" value="1"/>
</dbReference>
<dbReference type="InterPro" id="IPR000277">
    <property type="entry name" value="Cys/Met-Metab_PyrdxlP-dep_enz"/>
</dbReference>
<dbReference type="InterPro" id="IPR015422">
    <property type="entry name" value="PyrdxlP-dep_Trfase_small"/>
</dbReference>
<dbReference type="PANTHER" id="PTHR42699:SF1">
    <property type="entry name" value="CYSTATHIONINE GAMMA-SYNTHASE-RELATED"/>
    <property type="match status" value="1"/>
</dbReference>
<dbReference type="Gene3D" id="3.40.640.10">
    <property type="entry name" value="Type I PLP-dependent aspartate aminotransferase-like (Major domain)"/>
    <property type="match status" value="1"/>
</dbReference>
<dbReference type="InterPro" id="IPR015421">
    <property type="entry name" value="PyrdxlP-dep_Trfase_major"/>
</dbReference>
<organism evidence="4 5">
    <name type="scientific">Flavobacterium jejuense</name>
    <dbReference type="NCBI Taxonomy" id="1544455"/>
    <lineage>
        <taxon>Bacteria</taxon>
        <taxon>Pseudomonadati</taxon>
        <taxon>Bacteroidota</taxon>
        <taxon>Flavobacteriia</taxon>
        <taxon>Flavobacteriales</taxon>
        <taxon>Flavobacteriaceae</taxon>
        <taxon>Flavobacterium</taxon>
    </lineage>
</organism>
<dbReference type="Proteomes" id="UP000817854">
    <property type="component" value="Unassembled WGS sequence"/>
</dbReference>
<dbReference type="RefSeq" id="WP_140964159.1">
    <property type="nucleotide sequence ID" value="NZ_VEVQ02000016.1"/>
</dbReference>
<comment type="caution">
    <text evidence="4">The sequence shown here is derived from an EMBL/GenBank/DDBJ whole genome shotgun (WGS) entry which is preliminary data.</text>
</comment>
<evidence type="ECO:0000313" key="4">
    <source>
        <dbReference type="EMBL" id="NHN27648.1"/>
    </source>
</evidence>
<gene>
    <name evidence="4" type="ORF">FIA58_018355</name>
</gene>
<dbReference type="InterPro" id="IPR051750">
    <property type="entry name" value="Trans-sulfuration_enzymes"/>
</dbReference>
<dbReference type="PANTHER" id="PTHR42699">
    <property type="match status" value="1"/>
</dbReference>
<name>A0ABX0IW13_9FLAO</name>
<keyword evidence="4" id="KW-0808">Transferase</keyword>
<dbReference type="EMBL" id="VEVQ02000016">
    <property type="protein sequence ID" value="NHN27648.1"/>
    <property type="molecule type" value="Genomic_DNA"/>
</dbReference>
<dbReference type="InterPro" id="IPR015424">
    <property type="entry name" value="PyrdxlP-dep_Trfase"/>
</dbReference>
<keyword evidence="2 3" id="KW-0663">Pyridoxal phosphate</keyword>
<reference evidence="4" key="2">
    <citation type="submission" date="2020-02" db="EMBL/GenBank/DDBJ databases">
        <title>Flavobacterium profundi sp. nov., isolated from a deep-sea seamount.</title>
        <authorList>
            <person name="Zhang D.-C."/>
        </authorList>
    </citation>
    <scope>NUCLEOTIDE SEQUENCE</scope>
    <source>
        <strain evidence="4">EC11</strain>
    </source>
</reference>
<evidence type="ECO:0000256" key="1">
    <source>
        <dbReference type="ARBA" id="ARBA00001933"/>
    </source>
</evidence>
<accession>A0ABX0IW13</accession>
<comment type="similarity">
    <text evidence="3">Belongs to the trans-sulfuration enzymes family.</text>
</comment>
<evidence type="ECO:0000256" key="2">
    <source>
        <dbReference type="ARBA" id="ARBA00022898"/>
    </source>
</evidence>
<proteinExistence type="inferred from homology"/>
<reference evidence="4" key="1">
    <citation type="submission" date="2019-05" db="EMBL/GenBank/DDBJ databases">
        <authorList>
            <person name="Lianzixin W."/>
        </authorList>
    </citation>
    <scope>NUCLEOTIDE SEQUENCE</scope>
    <source>
        <strain evidence="4">EC11</strain>
    </source>
</reference>
<evidence type="ECO:0000256" key="3">
    <source>
        <dbReference type="RuleBase" id="RU362118"/>
    </source>
</evidence>
<dbReference type="GO" id="GO:0016740">
    <property type="term" value="F:transferase activity"/>
    <property type="evidence" value="ECO:0007669"/>
    <property type="project" value="UniProtKB-KW"/>
</dbReference>
<protein>
    <submittedName>
        <fullName evidence="4">PLP-dependent transferase</fullName>
    </submittedName>
</protein>
<comment type="cofactor">
    <cofactor evidence="1 3">
        <name>pyridoxal 5'-phosphate</name>
        <dbReference type="ChEBI" id="CHEBI:597326"/>
    </cofactor>
</comment>
<evidence type="ECO:0000313" key="5">
    <source>
        <dbReference type="Proteomes" id="UP000817854"/>
    </source>
</evidence>